<keyword evidence="1" id="KW-0805">Transcription regulation</keyword>
<protein>
    <submittedName>
        <fullName evidence="5">Helix-turn-helix domain-containing protein</fullName>
    </submittedName>
</protein>
<dbReference type="InterPro" id="IPR002818">
    <property type="entry name" value="DJ-1/PfpI"/>
</dbReference>
<evidence type="ECO:0000256" key="1">
    <source>
        <dbReference type="ARBA" id="ARBA00023015"/>
    </source>
</evidence>
<evidence type="ECO:0000313" key="5">
    <source>
        <dbReference type="EMBL" id="WZK91162.1"/>
    </source>
</evidence>
<dbReference type="PANTHER" id="PTHR43130:SF3">
    <property type="entry name" value="HTH-TYPE TRANSCRIPTIONAL REGULATOR RV1931C"/>
    <property type="match status" value="1"/>
</dbReference>
<accession>A0ABZ2Y0H3</accession>
<dbReference type="PANTHER" id="PTHR43130">
    <property type="entry name" value="ARAC-FAMILY TRANSCRIPTIONAL REGULATOR"/>
    <property type="match status" value="1"/>
</dbReference>
<dbReference type="EMBL" id="CP123585">
    <property type="protein sequence ID" value="WZK91162.1"/>
    <property type="molecule type" value="Genomic_DNA"/>
</dbReference>
<name>A0ABZ2Y0H3_9RHOB</name>
<dbReference type="InterPro" id="IPR052158">
    <property type="entry name" value="INH-QAR"/>
</dbReference>
<dbReference type="PRINTS" id="PR00032">
    <property type="entry name" value="HTHARAC"/>
</dbReference>
<keyword evidence="3" id="KW-0804">Transcription</keyword>
<evidence type="ECO:0000256" key="2">
    <source>
        <dbReference type="ARBA" id="ARBA00023125"/>
    </source>
</evidence>
<evidence type="ECO:0000256" key="3">
    <source>
        <dbReference type="ARBA" id="ARBA00023163"/>
    </source>
</evidence>
<organism evidence="5 6">
    <name type="scientific">Aliisedimentitalea scapharcae</name>
    <dbReference type="NCBI Taxonomy" id="1524259"/>
    <lineage>
        <taxon>Bacteria</taxon>
        <taxon>Pseudomonadati</taxon>
        <taxon>Pseudomonadota</taxon>
        <taxon>Alphaproteobacteria</taxon>
        <taxon>Rhodobacterales</taxon>
        <taxon>Roseobacteraceae</taxon>
        <taxon>Aliisedimentitalea</taxon>
    </lineage>
</organism>
<dbReference type="Proteomes" id="UP001623232">
    <property type="component" value="Plasmid unnamed4"/>
</dbReference>
<dbReference type="InterPro" id="IPR018060">
    <property type="entry name" value="HTH_AraC"/>
</dbReference>
<sequence>MDFSRQIYCQWSLLSKDKTPVRASCGFEILPTEIFNPQAKFDYLLVFAGLMPAALMAPPETRDYLQRMHAQGTPLVGIDTGVMLLAQLGLLDARECAMHFHHKTDLEENFPAVRPVLDQPFIDLGDVITCPGGARALDLILHLIGKHCGKARAQKAIRQLMIDPKHISNTSAHMPYANLTDCGDWRVEKAVALMEGHVSTPLQVSELAGLMGISTRNLTRAFHEQAGESPAVVFRNIRLASSHWLLLNTNRSIAQIAYECGFADSAHFNRWFHKTYSLPPNEFRQSRKRLGQIDS</sequence>
<dbReference type="Pfam" id="PF01965">
    <property type="entry name" value="DJ-1_PfpI"/>
    <property type="match status" value="1"/>
</dbReference>
<dbReference type="InterPro" id="IPR009057">
    <property type="entry name" value="Homeodomain-like_sf"/>
</dbReference>
<dbReference type="PROSITE" id="PS01124">
    <property type="entry name" value="HTH_ARAC_FAMILY_2"/>
    <property type="match status" value="1"/>
</dbReference>
<keyword evidence="2" id="KW-0238">DNA-binding</keyword>
<dbReference type="SUPFAM" id="SSF52317">
    <property type="entry name" value="Class I glutamine amidotransferase-like"/>
    <property type="match status" value="1"/>
</dbReference>
<reference evidence="5 6" key="1">
    <citation type="submission" date="2023-04" db="EMBL/GenBank/DDBJ databases">
        <title>Complete genome sequence of Alisedimentitalea scapharcae.</title>
        <authorList>
            <person name="Rong J.-C."/>
            <person name="Yi M.-L."/>
            <person name="Zhao Q."/>
        </authorList>
    </citation>
    <scope>NUCLEOTIDE SEQUENCE [LARGE SCALE GENOMIC DNA]</scope>
    <source>
        <strain evidence="5 6">KCTC 42119</strain>
        <plasmid evidence="5 6">unnamed4</plasmid>
    </source>
</reference>
<dbReference type="SMART" id="SM00342">
    <property type="entry name" value="HTH_ARAC"/>
    <property type="match status" value="1"/>
</dbReference>
<gene>
    <name evidence="5" type="ORF">QEZ52_21610</name>
</gene>
<proteinExistence type="predicted"/>
<geneLocation type="plasmid" evidence="5 6">
    <name>unnamed4</name>
</geneLocation>
<keyword evidence="6" id="KW-1185">Reference proteome</keyword>
<dbReference type="SUPFAM" id="SSF46689">
    <property type="entry name" value="Homeodomain-like"/>
    <property type="match status" value="2"/>
</dbReference>
<keyword evidence="5" id="KW-0614">Plasmid</keyword>
<dbReference type="InterPro" id="IPR020449">
    <property type="entry name" value="Tscrpt_reg_AraC-type_HTH"/>
</dbReference>
<dbReference type="InterPro" id="IPR029062">
    <property type="entry name" value="Class_I_gatase-like"/>
</dbReference>
<feature type="domain" description="HTH araC/xylS-type" evidence="4">
    <location>
        <begin position="188"/>
        <end position="286"/>
    </location>
</feature>
<dbReference type="Pfam" id="PF12833">
    <property type="entry name" value="HTH_18"/>
    <property type="match status" value="1"/>
</dbReference>
<evidence type="ECO:0000313" key="6">
    <source>
        <dbReference type="Proteomes" id="UP001623232"/>
    </source>
</evidence>
<evidence type="ECO:0000259" key="4">
    <source>
        <dbReference type="PROSITE" id="PS01124"/>
    </source>
</evidence>
<dbReference type="CDD" id="cd03136">
    <property type="entry name" value="GATase1_AraC_ArgR_like"/>
    <property type="match status" value="1"/>
</dbReference>
<dbReference type="Gene3D" id="3.40.50.880">
    <property type="match status" value="1"/>
</dbReference>
<dbReference type="Gene3D" id="1.10.10.60">
    <property type="entry name" value="Homeodomain-like"/>
    <property type="match status" value="1"/>
</dbReference>